<proteinExistence type="predicted"/>
<dbReference type="Proteomes" id="UP000268652">
    <property type="component" value="Unassembled WGS sequence"/>
</dbReference>
<dbReference type="EMBL" id="RBDY01000009">
    <property type="protein sequence ID" value="RKN22876.1"/>
    <property type="molecule type" value="Genomic_DNA"/>
</dbReference>
<gene>
    <name evidence="2" type="ORF">D7318_15170</name>
    <name evidence="1" type="ORF">D7319_13385</name>
</gene>
<comment type="caution">
    <text evidence="1">The sequence shown here is derived from an EMBL/GenBank/DDBJ whole genome shotgun (WGS) entry which is preliminary data.</text>
</comment>
<dbReference type="EMBL" id="RBDX01000009">
    <property type="protein sequence ID" value="RKN08932.1"/>
    <property type="molecule type" value="Genomic_DNA"/>
</dbReference>
<reference evidence="3 4" key="1">
    <citation type="submission" date="2018-09" db="EMBL/GenBank/DDBJ databases">
        <title>Streptomyces sp. nov. DS1-2, an endophytic actinomycete isolated from roots of Dendrobium scabrilingue.</title>
        <authorList>
            <person name="Kuncharoen N."/>
            <person name="Kudo T."/>
            <person name="Ohkuma M."/>
            <person name="Yuki M."/>
            <person name="Tanasupawat S."/>
        </authorList>
    </citation>
    <scope>NUCLEOTIDE SEQUENCE [LARGE SCALE GENOMIC DNA]</scope>
    <source>
        <strain evidence="1 4">AZ1-7</strain>
        <strain evidence="2 3">DS1-2</strain>
    </source>
</reference>
<dbReference type="AlphaFoldDB" id="A0A3A9W8A6"/>
<evidence type="ECO:0000313" key="3">
    <source>
        <dbReference type="Proteomes" id="UP000268652"/>
    </source>
</evidence>
<evidence type="ECO:0000313" key="2">
    <source>
        <dbReference type="EMBL" id="RKN22876.1"/>
    </source>
</evidence>
<organism evidence="1 4">
    <name type="scientific">Streptomyces radicis</name>
    <dbReference type="NCBI Taxonomy" id="1750517"/>
    <lineage>
        <taxon>Bacteria</taxon>
        <taxon>Bacillati</taxon>
        <taxon>Actinomycetota</taxon>
        <taxon>Actinomycetes</taxon>
        <taxon>Kitasatosporales</taxon>
        <taxon>Streptomycetaceae</taxon>
        <taxon>Streptomyces</taxon>
    </lineage>
</organism>
<name>A0A3A9W8A6_9ACTN</name>
<sequence>MRERFTLGAVLDALERVYAKVRGAGTTARRDRGVSDASTLNSRTALRRWAPTRLPECGQRRVLGRQLGRVEAEIARTPVRACGERDASSR</sequence>
<protein>
    <submittedName>
        <fullName evidence="1">Uncharacterized protein</fullName>
    </submittedName>
</protein>
<dbReference type="Proteomes" id="UP000275024">
    <property type="component" value="Unassembled WGS sequence"/>
</dbReference>
<accession>A0A3A9W8A6</accession>
<evidence type="ECO:0000313" key="1">
    <source>
        <dbReference type="EMBL" id="RKN08932.1"/>
    </source>
</evidence>
<evidence type="ECO:0000313" key="4">
    <source>
        <dbReference type="Proteomes" id="UP000275024"/>
    </source>
</evidence>
<keyword evidence="3" id="KW-1185">Reference proteome</keyword>